<keyword evidence="3 5" id="KW-0238">DNA-binding</keyword>
<protein>
    <submittedName>
        <fullName evidence="8">Integrase arm-type DNA-binding domain-containing protein</fullName>
    </submittedName>
</protein>
<dbReference type="RefSeq" id="WP_303494866.1">
    <property type="nucleotide sequence ID" value="NZ_JAUOPJ010000011.1"/>
</dbReference>
<evidence type="ECO:0000256" key="2">
    <source>
        <dbReference type="ARBA" id="ARBA00022908"/>
    </source>
</evidence>
<gene>
    <name evidence="8" type="ORF">Q4494_13210</name>
</gene>
<dbReference type="InterPro" id="IPR025166">
    <property type="entry name" value="Integrase_DNA_bind_dom"/>
</dbReference>
<keyword evidence="2" id="KW-0229">DNA integration</keyword>
<dbReference type="InterPro" id="IPR038488">
    <property type="entry name" value="Integrase_DNA-bd_sf"/>
</dbReference>
<dbReference type="Pfam" id="PF22022">
    <property type="entry name" value="Phage_int_M"/>
    <property type="match status" value="1"/>
</dbReference>
<reference evidence="8" key="1">
    <citation type="submission" date="2023-07" db="EMBL/GenBank/DDBJ databases">
        <title>Genome content predicts the carbon catabolic preferences of heterotrophic bacteria.</title>
        <authorList>
            <person name="Gralka M."/>
        </authorList>
    </citation>
    <scope>NUCLEOTIDE SEQUENCE</scope>
    <source>
        <strain evidence="8">I2M02</strain>
    </source>
</reference>
<evidence type="ECO:0000256" key="5">
    <source>
        <dbReference type="PROSITE-ProRule" id="PRU01248"/>
    </source>
</evidence>
<evidence type="ECO:0000256" key="1">
    <source>
        <dbReference type="ARBA" id="ARBA00008857"/>
    </source>
</evidence>
<sequence length="407" mass="45483">MAKALTTKAVEAMKPTPNKRTEVPDPALSGLYLIIQPSGAKSWALRYRAGNKPKKLTLGKWPVMGVADARTAATEAIEAIEKGRDPSAEKKAEKSLRMSGDNTFKSQLETFHKRHLKDLKTGEAVMQSLRFNVLPVWADRDVSDITRRDIVLLLDSIVDDGRSTTANRVKAYLSKFFGWCADRGVIEQSPTIGLKPPAKEKPRDRPFEPEEIRLLWIACEAEANPWGALFKILLLTGQRRGEVARMQWRDIDDNGVWILSSTKNNEKHSVPLPRAAQEIIFNMPRTGPFIFTTNGTAPALSLSKPTKRIAARMIEIASKEAGEPVEIPHWKPHDLRHTVKTGLADLGFGLDIRSRVMNHISDLPKMDLRYNHHDYDDENRRALEAWAGHVAAIVDGSSQADNVVRLG</sequence>
<dbReference type="InterPro" id="IPR011010">
    <property type="entry name" value="DNA_brk_join_enz"/>
</dbReference>
<evidence type="ECO:0000259" key="7">
    <source>
        <dbReference type="PROSITE" id="PS51900"/>
    </source>
</evidence>
<comment type="caution">
    <text evidence="8">The sequence shown here is derived from an EMBL/GenBank/DDBJ whole genome shotgun (WGS) entry which is preliminary data.</text>
</comment>
<dbReference type="Gene3D" id="1.10.150.130">
    <property type="match status" value="1"/>
</dbReference>
<dbReference type="SUPFAM" id="SSF56349">
    <property type="entry name" value="DNA breaking-rejoining enzymes"/>
    <property type="match status" value="1"/>
</dbReference>
<comment type="similarity">
    <text evidence="1">Belongs to the 'phage' integrase family.</text>
</comment>
<dbReference type="InterPro" id="IPR053876">
    <property type="entry name" value="Phage_int_M"/>
</dbReference>
<organism evidence="8 9">
    <name type="scientific">Celeribacter halophilus</name>
    <dbReference type="NCBI Taxonomy" id="576117"/>
    <lineage>
        <taxon>Bacteria</taxon>
        <taxon>Pseudomonadati</taxon>
        <taxon>Pseudomonadota</taxon>
        <taxon>Alphaproteobacteria</taxon>
        <taxon>Rhodobacterales</taxon>
        <taxon>Roseobacteraceae</taxon>
        <taxon>Celeribacter</taxon>
    </lineage>
</organism>
<dbReference type="PANTHER" id="PTHR30629">
    <property type="entry name" value="PROPHAGE INTEGRASE"/>
    <property type="match status" value="1"/>
</dbReference>
<evidence type="ECO:0000256" key="4">
    <source>
        <dbReference type="ARBA" id="ARBA00023172"/>
    </source>
</evidence>
<feature type="domain" description="Core-binding (CB)" evidence="7">
    <location>
        <begin position="102"/>
        <end position="181"/>
    </location>
</feature>
<dbReference type="PROSITE" id="PS51898">
    <property type="entry name" value="TYR_RECOMBINASE"/>
    <property type="match status" value="1"/>
</dbReference>
<name>A0AAW7XUR1_9RHOB</name>
<keyword evidence="4" id="KW-0233">DNA recombination</keyword>
<dbReference type="InterPro" id="IPR050808">
    <property type="entry name" value="Phage_Integrase"/>
</dbReference>
<evidence type="ECO:0000256" key="3">
    <source>
        <dbReference type="ARBA" id="ARBA00023125"/>
    </source>
</evidence>
<accession>A0AAW7XUR1</accession>
<evidence type="ECO:0000313" key="8">
    <source>
        <dbReference type="EMBL" id="MDO6458042.1"/>
    </source>
</evidence>
<dbReference type="GO" id="GO:0006310">
    <property type="term" value="P:DNA recombination"/>
    <property type="evidence" value="ECO:0007669"/>
    <property type="project" value="UniProtKB-KW"/>
</dbReference>
<dbReference type="Gene3D" id="1.10.443.10">
    <property type="entry name" value="Intergrase catalytic core"/>
    <property type="match status" value="1"/>
</dbReference>
<evidence type="ECO:0000313" key="9">
    <source>
        <dbReference type="Proteomes" id="UP001169823"/>
    </source>
</evidence>
<dbReference type="EMBL" id="JAUOPJ010000011">
    <property type="protein sequence ID" value="MDO6458042.1"/>
    <property type="molecule type" value="Genomic_DNA"/>
</dbReference>
<proteinExistence type="inferred from homology"/>
<dbReference type="Pfam" id="PF13356">
    <property type="entry name" value="Arm-DNA-bind_3"/>
    <property type="match status" value="1"/>
</dbReference>
<dbReference type="GO" id="GO:0003677">
    <property type="term" value="F:DNA binding"/>
    <property type="evidence" value="ECO:0007669"/>
    <property type="project" value="UniProtKB-UniRule"/>
</dbReference>
<dbReference type="Proteomes" id="UP001169823">
    <property type="component" value="Unassembled WGS sequence"/>
</dbReference>
<dbReference type="AlphaFoldDB" id="A0AAW7XUR1"/>
<dbReference type="Gene3D" id="3.30.160.390">
    <property type="entry name" value="Integrase, DNA-binding domain"/>
    <property type="match status" value="1"/>
</dbReference>
<dbReference type="PANTHER" id="PTHR30629:SF2">
    <property type="entry name" value="PROPHAGE INTEGRASE INTS-RELATED"/>
    <property type="match status" value="1"/>
</dbReference>
<dbReference type="InterPro" id="IPR044068">
    <property type="entry name" value="CB"/>
</dbReference>
<dbReference type="InterPro" id="IPR002104">
    <property type="entry name" value="Integrase_catalytic"/>
</dbReference>
<dbReference type="GO" id="GO:0015074">
    <property type="term" value="P:DNA integration"/>
    <property type="evidence" value="ECO:0007669"/>
    <property type="project" value="UniProtKB-KW"/>
</dbReference>
<feature type="domain" description="Tyr recombinase" evidence="6">
    <location>
        <begin position="202"/>
        <end position="384"/>
    </location>
</feature>
<dbReference type="InterPro" id="IPR013762">
    <property type="entry name" value="Integrase-like_cat_sf"/>
</dbReference>
<dbReference type="InterPro" id="IPR010998">
    <property type="entry name" value="Integrase_recombinase_N"/>
</dbReference>
<dbReference type="Pfam" id="PF00589">
    <property type="entry name" value="Phage_integrase"/>
    <property type="match status" value="1"/>
</dbReference>
<evidence type="ECO:0000259" key="6">
    <source>
        <dbReference type="PROSITE" id="PS51898"/>
    </source>
</evidence>
<dbReference type="PROSITE" id="PS51900">
    <property type="entry name" value="CB"/>
    <property type="match status" value="1"/>
</dbReference>